<reference evidence="1" key="1">
    <citation type="submission" date="2020-10" db="EMBL/GenBank/DDBJ databases">
        <authorList>
            <person name="Gilroy R."/>
        </authorList>
    </citation>
    <scope>NUCLEOTIDE SEQUENCE</scope>
    <source>
        <strain evidence="1">3924</strain>
    </source>
</reference>
<dbReference type="SUPFAM" id="SSF52058">
    <property type="entry name" value="L domain-like"/>
    <property type="match status" value="1"/>
</dbReference>
<dbReference type="PANTHER" id="PTHR45661:SF3">
    <property type="entry name" value="IG-LIKE DOMAIN-CONTAINING PROTEIN"/>
    <property type="match status" value="1"/>
</dbReference>
<dbReference type="InterPro" id="IPR053139">
    <property type="entry name" value="Surface_bspA-like"/>
</dbReference>
<dbReference type="PANTHER" id="PTHR45661">
    <property type="entry name" value="SURFACE ANTIGEN"/>
    <property type="match status" value="1"/>
</dbReference>
<dbReference type="Pfam" id="PF13306">
    <property type="entry name" value="LRR_5"/>
    <property type="match status" value="4"/>
</dbReference>
<dbReference type="InterPro" id="IPR026906">
    <property type="entry name" value="LRR_5"/>
</dbReference>
<comment type="caution">
    <text evidence="1">The sequence shown here is derived from an EMBL/GenBank/DDBJ whole genome shotgun (WGS) entry which is preliminary data.</text>
</comment>
<proteinExistence type="predicted"/>
<reference evidence="1" key="2">
    <citation type="journal article" date="2021" name="PeerJ">
        <title>Extensive microbial diversity within the chicken gut microbiome revealed by metagenomics and culture.</title>
        <authorList>
            <person name="Gilroy R."/>
            <person name="Ravi A."/>
            <person name="Getino M."/>
            <person name="Pursley I."/>
            <person name="Horton D.L."/>
            <person name="Alikhan N.F."/>
            <person name="Baker D."/>
            <person name="Gharbi K."/>
            <person name="Hall N."/>
            <person name="Watson M."/>
            <person name="Adriaenssens E.M."/>
            <person name="Foster-Nyarko E."/>
            <person name="Jarju S."/>
            <person name="Secka A."/>
            <person name="Antonio M."/>
            <person name="Oren A."/>
            <person name="Chaudhuri R.R."/>
            <person name="La Ragione R."/>
            <person name="Hildebrand F."/>
            <person name="Pallen M.J."/>
        </authorList>
    </citation>
    <scope>NUCLEOTIDE SEQUENCE</scope>
    <source>
        <strain evidence="1">3924</strain>
    </source>
</reference>
<organism evidence="1 2">
    <name type="scientific">Candidatus Aphodosoma intestinipullorum</name>
    <dbReference type="NCBI Taxonomy" id="2840674"/>
    <lineage>
        <taxon>Bacteria</taxon>
        <taxon>Pseudomonadati</taxon>
        <taxon>Bacteroidota</taxon>
        <taxon>Bacteroidia</taxon>
        <taxon>Bacteroidales</taxon>
        <taxon>Candidatus Aphodosoma</taxon>
    </lineage>
</organism>
<sequence>MRKPCKAAGVRHVVIEEGVTDVADGLFEDVGTVESVRLPKGLRRIGDYAFAGCGLKGRLVLPEGLEQIGNYAFSRCKGVEGVQFPKSLRRIGEWAFAYCGLRGKLVLPENIQEIGEAAFNNCNKIKHVTVLCDGKGIDRSAFSGCSENGIDGYGIESVVLGDGVKTVTLHEICVSGLKELYVSASVEDFLGSGHLDHDTKVTIAEGNRRYKMADGVLYDMRDSAVLKCDVAKSGKIVIPEWVRRVGDSAFDRCGRITEVEMPGVREIGFGSFRRCKALKRVRMGNSVESIGWWAFSGCRAIEEMNVPRGVSIGHAAFEECEKWRGDVVIEAYVSSEAFRGCQSLRSVVLGERVKEIERYAFAGCKSLKEIVLPDSVRRIGDSAFEDCSGMKRMVLPKGQVVRGYSVFSGMTGLEEVVTADNMLWSDGTLYDMRDSTLLVYTGSGDVRLPEWVRRIDGGAFSHNNRIRKVAVPKGIISPGIGAFEGCKRLEEAVVDCERVGDGMFCGCKRLRSVTLTDRVKFVGSQAFEDCNSMKEIILPACIDNVSSGAFEDCDSLLRIDVAKGKCYKKVDDDPIEIDELTIISSDIIVEDPEPRDKEYPVYEYVSYDGVLYRRKRNGELDVVAIPEGKRGTWVLPTVNSVDVKHELFEQAVRQFSRIKCMGGSVPKTRTHGFTFQLARPERITKCVLEVPDGMRKEFERKEIDGKINWWSLFDKIVESGEVEALLRRPCCVAEWWCEKKEMGCVKSKRFRNAVIYLF</sequence>
<evidence type="ECO:0000313" key="2">
    <source>
        <dbReference type="Proteomes" id="UP000712007"/>
    </source>
</evidence>
<gene>
    <name evidence="1" type="ORF">IAC51_08600</name>
</gene>
<name>A0A940DKP1_9BACT</name>
<evidence type="ECO:0000313" key="1">
    <source>
        <dbReference type="EMBL" id="MBO8440690.1"/>
    </source>
</evidence>
<dbReference type="Gene3D" id="3.80.10.10">
    <property type="entry name" value="Ribonuclease Inhibitor"/>
    <property type="match status" value="3"/>
</dbReference>
<dbReference type="AlphaFoldDB" id="A0A940DKP1"/>
<accession>A0A940DKP1</accession>
<dbReference type="Proteomes" id="UP000712007">
    <property type="component" value="Unassembled WGS sequence"/>
</dbReference>
<dbReference type="InterPro" id="IPR032675">
    <property type="entry name" value="LRR_dom_sf"/>
</dbReference>
<dbReference type="EMBL" id="JADIMV010000145">
    <property type="protein sequence ID" value="MBO8440690.1"/>
    <property type="molecule type" value="Genomic_DNA"/>
</dbReference>
<protein>
    <submittedName>
        <fullName evidence="1">Leucine-rich repeat domain-containing protein</fullName>
    </submittedName>
</protein>